<dbReference type="EMBL" id="AYKH01000009">
    <property type="protein sequence ID" value="ROO28480.1"/>
    <property type="molecule type" value="Genomic_DNA"/>
</dbReference>
<feature type="compositionally biased region" description="Basic residues" evidence="15">
    <location>
        <begin position="310"/>
        <end position="331"/>
    </location>
</feature>
<evidence type="ECO:0000313" key="19">
    <source>
        <dbReference type="Proteomes" id="UP000283993"/>
    </source>
</evidence>
<keyword evidence="12" id="KW-0408">Iron</keyword>
<evidence type="ECO:0000256" key="7">
    <source>
        <dbReference type="ARBA" id="ARBA00022496"/>
    </source>
</evidence>
<dbReference type="Pfam" id="PF00005">
    <property type="entry name" value="ABC_tran"/>
    <property type="match status" value="1"/>
</dbReference>
<keyword evidence="13" id="KW-0406">Ion transport</keyword>
<keyword evidence="11 16" id="KW-1133">Transmembrane helix</keyword>
<feature type="compositionally biased region" description="Basic residues" evidence="15">
    <location>
        <begin position="255"/>
        <end position="265"/>
    </location>
</feature>
<keyword evidence="6" id="KW-1003">Cell membrane</keyword>
<evidence type="ECO:0000256" key="8">
    <source>
        <dbReference type="ARBA" id="ARBA00022692"/>
    </source>
</evidence>
<feature type="transmembrane region" description="Helical" evidence="16">
    <location>
        <begin position="154"/>
        <end position="174"/>
    </location>
</feature>
<evidence type="ECO:0000256" key="2">
    <source>
        <dbReference type="ARBA" id="ARBA00004651"/>
    </source>
</evidence>
<dbReference type="Gene3D" id="1.10.3470.10">
    <property type="entry name" value="ABC transporter involved in vitamin B12 uptake, BtuC"/>
    <property type="match status" value="1"/>
</dbReference>
<evidence type="ECO:0000256" key="13">
    <source>
        <dbReference type="ARBA" id="ARBA00023065"/>
    </source>
</evidence>
<evidence type="ECO:0000256" key="15">
    <source>
        <dbReference type="SAM" id="MobiDB-lite"/>
    </source>
</evidence>
<evidence type="ECO:0000259" key="17">
    <source>
        <dbReference type="PROSITE" id="PS50893"/>
    </source>
</evidence>
<evidence type="ECO:0000256" key="9">
    <source>
        <dbReference type="ARBA" id="ARBA00022741"/>
    </source>
</evidence>
<feature type="transmembrane region" description="Helical" evidence="16">
    <location>
        <begin position="225"/>
        <end position="245"/>
    </location>
</feature>
<evidence type="ECO:0000256" key="16">
    <source>
        <dbReference type="SAM" id="Phobius"/>
    </source>
</evidence>
<feature type="compositionally biased region" description="Low complexity" evidence="15">
    <location>
        <begin position="299"/>
        <end position="309"/>
    </location>
</feature>
<comment type="subcellular location">
    <subcellularLocation>
        <location evidence="2">Cell membrane</location>
        <topology evidence="2">Multi-pass membrane protein</topology>
    </subcellularLocation>
    <subcellularLocation>
        <location evidence="1">Cell membrane</location>
        <topology evidence="1">Peripheral membrane protein</topology>
    </subcellularLocation>
</comment>
<dbReference type="GO" id="GO:0016887">
    <property type="term" value="F:ATP hydrolysis activity"/>
    <property type="evidence" value="ECO:0007669"/>
    <property type="project" value="InterPro"/>
</dbReference>
<dbReference type="FunFam" id="3.40.50.300:FF:000134">
    <property type="entry name" value="Iron-enterobactin ABC transporter ATP-binding protein"/>
    <property type="match status" value="1"/>
</dbReference>
<keyword evidence="7" id="KW-0410">Iron transport</keyword>
<dbReference type="GO" id="GO:0005886">
    <property type="term" value="C:plasma membrane"/>
    <property type="evidence" value="ECO:0007669"/>
    <property type="project" value="UniProtKB-SubCell"/>
</dbReference>
<evidence type="ECO:0000256" key="1">
    <source>
        <dbReference type="ARBA" id="ARBA00004202"/>
    </source>
</evidence>
<evidence type="ECO:0000256" key="10">
    <source>
        <dbReference type="ARBA" id="ARBA00022840"/>
    </source>
</evidence>
<dbReference type="InterPro" id="IPR003439">
    <property type="entry name" value="ABC_transporter-like_ATP-bd"/>
</dbReference>
<dbReference type="InterPro" id="IPR027417">
    <property type="entry name" value="P-loop_NTPase"/>
</dbReference>
<evidence type="ECO:0000256" key="3">
    <source>
        <dbReference type="ARBA" id="ARBA00005417"/>
    </source>
</evidence>
<feature type="region of interest" description="Disordered" evidence="15">
    <location>
        <begin position="255"/>
        <end position="354"/>
    </location>
</feature>
<dbReference type="PROSITE" id="PS00211">
    <property type="entry name" value="ABC_TRANSPORTER_1"/>
    <property type="match status" value="1"/>
</dbReference>
<evidence type="ECO:0000256" key="12">
    <source>
        <dbReference type="ARBA" id="ARBA00023004"/>
    </source>
</evidence>
<keyword evidence="9" id="KW-0547">Nucleotide-binding</keyword>
<evidence type="ECO:0000256" key="6">
    <source>
        <dbReference type="ARBA" id="ARBA00022475"/>
    </source>
</evidence>
<dbReference type="CDD" id="cd03214">
    <property type="entry name" value="ABC_Iron-Siderophores_B12_Hemin"/>
    <property type="match status" value="1"/>
</dbReference>
<organism evidence="18 19">
    <name type="scientific">Salinisphaera orenii MK-B5</name>
    <dbReference type="NCBI Taxonomy" id="856730"/>
    <lineage>
        <taxon>Bacteria</taxon>
        <taxon>Pseudomonadati</taxon>
        <taxon>Pseudomonadota</taxon>
        <taxon>Gammaproteobacteria</taxon>
        <taxon>Salinisphaerales</taxon>
        <taxon>Salinisphaeraceae</taxon>
        <taxon>Salinisphaera</taxon>
    </lineage>
</organism>
<keyword evidence="8 16" id="KW-0812">Transmembrane</keyword>
<gene>
    <name evidence="18" type="ORF">SAOR_05735</name>
</gene>
<dbReference type="GO" id="GO:0005524">
    <property type="term" value="F:ATP binding"/>
    <property type="evidence" value="ECO:0007669"/>
    <property type="project" value="UniProtKB-KW"/>
</dbReference>
<feature type="compositionally biased region" description="Low complexity" evidence="15">
    <location>
        <begin position="270"/>
        <end position="281"/>
    </location>
</feature>
<feature type="transmembrane region" description="Helical" evidence="16">
    <location>
        <begin position="95"/>
        <end position="115"/>
    </location>
</feature>
<dbReference type="GO" id="GO:0022857">
    <property type="term" value="F:transmembrane transporter activity"/>
    <property type="evidence" value="ECO:0007669"/>
    <property type="project" value="InterPro"/>
</dbReference>
<comment type="caution">
    <text evidence="18">The sequence shown here is derived from an EMBL/GenBank/DDBJ whole genome shotgun (WGS) entry which is preliminary data.</text>
</comment>
<feature type="compositionally biased region" description="Basic and acidic residues" evidence="15">
    <location>
        <begin position="334"/>
        <end position="345"/>
    </location>
</feature>
<keyword evidence="19" id="KW-1185">Reference proteome</keyword>
<feature type="transmembrane region" description="Helical" evidence="16">
    <location>
        <begin position="181"/>
        <end position="205"/>
    </location>
</feature>
<name>A0A423PSA3_9GAMM</name>
<feature type="transmembrane region" description="Helical" evidence="16">
    <location>
        <begin position="127"/>
        <end position="148"/>
    </location>
</feature>
<dbReference type="PANTHER" id="PTHR42771:SF2">
    <property type="entry name" value="IRON(3+)-HYDROXAMATE IMPORT ATP-BINDING PROTEIN FHUC"/>
    <property type="match status" value="1"/>
</dbReference>
<dbReference type="SUPFAM" id="SSF52540">
    <property type="entry name" value="P-loop containing nucleoside triphosphate hydrolases"/>
    <property type="match status" value="1"/>
</dbReference>
<evidence type="ECO:0000256" key="11">
    <source>
        <dbReference type="ARBA" id="ARBA00022989"/>
    </source>
</evidence>
<proteinExistence type="inferred from homology"/>
<dbReference type="SUPFAM" id="SSF81345">
    <property type="entry name" value="ABC transporter involved in vitamin B12 uptake, BtuC"/>
    <property type="match status" value="1"/>
</dbReference>
<evidence type="ECO:0000256" key="4">
    <source>
        <dbReference type="ARBA" id="ARBA00007935"/>
    </source>
</evidence>
<accession>A0A423PSA3</accession>
<dbReference type="InterPro" id="IPR037294">
    <property type="entry name" value="ABC_BtuC-like"/>
</dbReference>
<dbReference type="Gene3D" id="3.40.50.300">
    <property type="entry name" value="P-loop containing nucleotide triphosphate hydrolases"/>
    <property type="match status" value="1"/>
</dbReference>
<keyword evidence="5" id="KW-0813">Transport</keyword>
<feature type="compositionally biased region" description="Basic and acidic residues" evidence="15">
    <location>
        <begin position="289"/>
        <end position="298"/>
    </location>
</feature>
<evidence type="ECO:0000313" key="18">
    <source>
        <dbReference type="EMBL" id="ROO28480.1"/>
    </source>
</evidence>
<keyword evidence="10 18" id="KW-0067">ATP-binding</keyword>
<comment type="similarity">
    <text evidence="3">Belongs to the ABC transporter superfamily.</text>
</comment>
<dbReference type="InterPro" id="IPR000522">
    <property type="entry name" value="ABC_transptr_permease_BtuC"/>
</dbReference>
<dbReference type="InterPro" id="IPR051535">
    <property type="entry name" value="Siderophore_ABC-ATPase"/>
</dbReference>
<dbReference type="InterPro" id="IPR017871">
    <property type="entry name" value="ABC_transporter-like_CS"/>
</dbReference>
<protein>
    <submittedName>
        <fullName evidence="18">Iron-enterobactin transporter ATP-binding protein</fullName>
    </submittedName>
</protein>
<dbReference type="InterPro" id="IPR003593">
    <property type="entry name" value="AAA+_ATPase"/>
</dbReference>
<dbReference type="AlphaFoldDB" id="A0A423PSA3"/>
<keyword evidence="14 16" id="KW-0472">Membrane</keyword>
<dbReference type="PANTHER" id="PTHR42771">
    <property type="entry name" value="IRON(3+)-HYDROXAMATE IMPORT ATP-BINDING PROTEIN FHUC"/>
    <property type="match status" value="1"/>
</dbReference>
<sequence>MSALETTTRARAAASPVAPPPAMWRIAARGHDGRWSILVDKRATAANLVLTGLLLAASLASLCLGSASIGATAALRGLFGHGDAMTVFVIRELRLTRLAAGLLSGAAFALAGCLMQTLARNRLATPGIIGIDNGATAFAVASVVGTGFGLAPPAMALAGAATATAITFGLAGGVGTRGYRFIVAGIGVGAAFGAGTQLMLARAPIDNANTAYPWTVGSLNAANPLAVELLAVGLPAALVGAGLLARARRRAFLGRRSPRAGHSRRPVPPACARACRAAQRARGGGGRAGRPDRPHGPGDRAPSVVAPRRAAVRRRARRRADHGGRRSRRPPRAGADRDPRRPDHQRGRRAVSALDTAAPWPQDRRMNHLAYGPPADTPSPLRAHGLTLAHGRVPVIRDLDLALPRGRVTAIVGPNGCGKSTLLAGLARLHAPEAGRVTLDDRDIRDFGARELARALALLPQSVTAPEGLTAAELIRFGRQPHQGWLRQWSAEDARVVKAALAAADLEALSDRPLDAMSGGQRQRAWIAMAIAQQTSLLLLDEPTTALDLGHAIEVFELVRDLAAAGKTIVMVLHDLGNACRYADYLVAMRAGEIVAAGAPSEVVTRALVHELYGVDCTLLTDPGTGAPMLTNVRRARAPKSASADT</sequence>
<dbReference type="PROSITE" id="PS50893">
    <property type="entry name" value="ABC_TRANSPORTER_2"/>
    <property type="match status" value="1"/>
</dbReference>
<reference evidence="18 19" key="1">
    <citation type="submission" date="2013-10" db="EMBL/GenBank/DDBJ databases">
        <title>Salinisphaera orenii MK-B5 Genome Sequencing.</title>
        <authorList>
            <person name="Lai Q."/>
            <person name="Li C."/>
            <person name="Shao Z."/>
        </authorList>
    </citation>
    <scope>NUCLEOTIDE SEQUENCE [LARGE SCALE GENOMIC DNA]</scope>
    <source>
        <strain evidence="18 19">MK-B5</strain>
    </source>
</reference>
<dbReference type="GO" id="GO:0006826">
    <property type="term" value="P:iron ion transport"/>
    <property type="evidence" value="ECO:0007669"/>
    <property type="project" value="UniProtKB-KW"/>
</dbReference>
<evidence type="ECO:0000256" key="5">
    <source>
        <dbReference type="ARBA" id="ARBA00022448"/>
    </source>
</evidence>
<feature type="transmembrane region" description="Helical" evidence="16">
    <location>
        <begin position="48"/>
        <end position="75"/>
    </location>
</feature>
<dbReference type="Proteomes" id="UP000283993">
    <property type="component" value="Unassembled WGS sequence"/>
</dbReference>
<comment type="similarity">
    <text evidence="4">Belongs to the binding-protein-dependent transport system permease family. FecCD subfamily.</text>
</comment>
<dbReference type="Pfam" id="PF01032">
    <property type="entry name" value="FecCD"/>
    <property type="match status" value="1"/>
</dbReference>
<feature type="domain" description="ABC transporter" evidence="17">
    <location>
        <begin position="381"/>
        <end position="616"/>
    </location>
</feature>
<evidence type="ECO:0000256" key="14">
    <source>
        <dbReference type="ARBA" id="ARBA00023136"/>
    </source>
</evidence>
<dbReference type="SMART" id="SM00382">
    <property type="entry name" value="AAA"/>
    <property type="match status" value="1"/>
</dbReference>